<dbReference type="AlphaFoldDB" id="A0A9W9Z4K6"/>
<sequence>MNGSNDRLEPTVGTAKDLQVLLLKALVQHTVYDRIQGTANCGQETVCHISLPRKCPFASNRVNDIYQQNGRPTQFKENNNHKQRACYLDLFHVDRVASDTSGLKVSVVASNSLKYSKVPSKRSHRSETRRRQ</sequence>
<keyword evidence="2" id="KW-1185">Reference proteome</keyword>
<gene>
    <name evidence="1" type="ORF">OS493_007350</name>
</gene>
<proteinExistence type="predicted"/>
<organism evidence="1 2">
    <name type="scientific">Desmophyllum pertusum</name>
    <dbReference type="NCBI Taxonomy" id="174260"/>
    <lineage>
        <taxon>Eukaryota</taxon>
        <taxon>Metazoa</taxon>
        <taxon>Cnidaria</taxon>
        <taxon>Anthozoa</taxon>
        <taxon>Hexacorallia</taxon>
        <taxon>Scleractinia</taxon>
        <taxon>Caryophylliina</taxon>
        <taxon>Caryophylliidae</taxon>
        <taxon>Desmophyllum</taxon>
    </lineage>
</organism>
<reference evidence="1" key="1">
    <citation type="submission" date="2023-01" db="EMBL/GenBank/DDBJ databases">
        <title>Genome assembly of the deep-sea coral Lophelia pertusa.</title>
        <authorList>
            <person name="Herrera S."/>
            <person name="Cordes E."/>
        </authorList>
    </citation>
    <scope>NUCLEOTIDE SEQUENCE</scope>
    <source>
        <strain evidence="1">USNM1676648</strain>
        <tissue evidence="1">Polyp</tissue>
    </source>
</reference>
<protein>
    <submittedName>
        <fullName evidence="1">Uncharacterized protein</fullName>
    </submittedName>
</protein>
<dbReference type="Proteomes" id="UP001163046">
    <property type="component" value="Unassembled WGS sequence"/>
</dbReference>
<dbReference type="EMBL" id="MU826828">
    <property type="protein sequence ID" value="KAJ7374269.1"/>
    <property type="molecule type" value="Genomic_DNA"/>
</dbReference>
<evidence type="ECO:0000313" key="1">
    <source>
        <dbReference type="EMBL" id="KAJ7374269.1"/>
    </source>
</evidence>
<comment type="caution">
    <text evidence="1">The sequence shown here is derived from an EMBL/GenBank/DDBJ whole genome shotgun (WGS) entry which is preliminary data.</text>
</comment>
<evidence type="ECO:0000313" key="2">
    <source>
        <dbReference type="Proteomes" id="UP001163046"/>
    </source>
</evidence>
<name>A0A9W9Z4K6_9CNID</name>
<accession>A0A9W9Z4K6</accession>